<gene>
    <name evidence="2" type="ORF">SAMN05216174_10786</name>
</gene>
<evidence type="ECO:0000313" key="2">
    <source>
        <dbReference type="EMBL" id="SDD09308.1"/>
    </source>
</evidence>
<feature type="region of interest" description="Disordered" evidence="1">
    <location>
        <begin position="1"/>
        <end position="21"/>
    </location>
</feature>
<evidence type="ECO:0000313" key="3">
    <source>
        <dbReference type="Proteomes" id="UP000199501"/>
    </source>
</evidence>
<organism evidence="2 3">
    <name type="scientific">Actinokineospora iranica</name>
    <dbReference type="NCBI Taxonomy" id="1271860"/>
    <lineage>
        <taxon>Bacteria</taxon>
        <taxon>Bacillati</taxon>
        <taxon>Actinomycetota</taxon>
        <taxon>Actinomycetes</taxon>
        <taxon>Pseudonocardiales</taxon>
        <taxon>Pseudonocardiaceae</taxon>
        <taxon>Actinokineospora</taxon>
    </lineage>
</organism>
<reference evidence="3" key="1">
    <citation type="submission" date="2016-10" db="EMBL/GenBank/DDBJ databases">
        <authorList>
            <person name="Varghese N."/>
            <person name="Submissions S."/>
        </authorList>
    </citation>
    <scope>NUCLEOTIDE SEQUENCE [LARGE SCALE GENOMIC DNA]</scope>
    <source>
        <strain evidence="3">IBRC-M 10403</strain>
    </source>
</reference>
<dbReference type="RefSeq" id="WP_175482856.1">
    <property type="nucleotide sequence ID" value="NZ_FMZZ01000007.1"/>
</dbReference>
<protein>
    <submittedName>
        <fullName evidence="2">Uncharacterized protein</fullName>
    </submittedName>
</protein>
<proteinExistence type="predicted"/>
<dbReference type="Proteomes" id="UP000199501">
    <property type="component" value="Unassembled WGS sequence"/>
</dbReference>
<evidence type="ECO:0000256" key="1">
    <source>
        <dbReference type="SAM" id="MobiDB-lite"/>
    </source>
</evidence>
<dbReference type="STRING" id="1271860.SAMN05216174_10786"/>
<name>A0A1G6RXK5_9PSEU</name>
<dbReference type="AlphaFoldDB" id="A0A1G6RXK5"/>
<sequence length="87" mass="9397">MGLRERLHGAVHRGHDNGFDRRASEGYARRADWTMSGLYRAIASDVEFLAGEGATVLDVGAGPAGCCACCPPPGPMWRCTGWTCRRT</sequence>
<keyword evidence="3" id="KW-1185">Reference proteome</keyword>
<accession>A0A1G6RXK5</accession>
<dbReference type="EMBL" id="FMZZ01000007">
    <property type="protein sequence ID" value="SDD09308.1"/>
    <property type="molecule type" value="Genomic_DNA"/>
</dbReference>